<dbReference type="Gene3D" id="3.20.20.140">
    <property type="entry name" value="Metal-dependent hydrolases"/>
    <property type="match status" value="1"/>
</dbReference>
<evidence type="ECO:0000256" key="10">
    <source>
        <dbReference type="PIRSR" id="PIRSR038994-1"/>
    </source>
</evidence>
<keyword evidence="4 11" id="KW-0479">Metal-binding</keyword>
<feature type="binding site" evidence="11">
    <location>
        <position position="212"/>
    </location>
    <ligand>
        <name>Zn(2+)</name>
        <dbReference type="ChEBI" id="CHEBI:29105"/>
    </ligand>
</feature>
<dbReference type="EMBL" id="RCCP01000003">
    <property type="protein sequence ID" value="RLJ86548.1"/>
    <property type="molecule type" value="Genomic_DNA"/>
</dbReference>
<evidence type="ECO:0000256" key="6">
    <source>
        <dbReference type="ARBA" id="ARBA00023277"/>
    </source>
</evidence>
<keyword evidence="14" id="KW-1185">Reference proteome</keyword>
<dbReference type="Gene3D" id="2.30.40.10">
    <property type="entry name" value="Urease, subunit C, domain 1"/>
    <property type="match status" value="1"/>
</dbReference>
<dbReference type="CDD" id="cd00854">
    <property type="entry name" value="NagA"/>
    <property type="match status" value="1"/>
</dbReference>
<dbReference type="GO" id="GO:0046872">
    <property type="term" value="F:metal ion binding"/>
    <property type="evidence" value="ECO:0007669"/>
    <property type="project" value="UniProtKB-KW"/>
</dbReference>
<dbReference type="InterPro" id="IPR032466">
    <property type="entry name" value="Metal_Hydrolase"/>
</dbReference>
<evidence type="ECO:0000256" key="9">
    <source>
        <dbReference type="PIRNR" id="PIRNR038994"/>
    </source>
</evidence>
<dbReference type="PIRSF" id="PIRSF038994">
    <property type="entry name" value="NagA"/>
    <property type="match status" value="1"/>
</dbReference>
<evidence type="ECO:0000259" key="12">
    <source>
        <dbReference type="Pfam" id="PF01979"/>
    </source>
</evidence>
<dbReference type="SUPFAM" id="SSF51338">
    <property type="entry name" value="Composite domain of metallo-dependent hydrolases"/>
    <property type="match status" value="1"/>
</dbReference>
<comment type="cofactor">
    <cofactor evidence="11">
        <name>a divalent metal cation</name>
        <dbReference type="ChEBI" id="CHEBI:60240"/>
    </cofactor>
    <text evidence="11">Binds 1 divalent metal cation per subunit.</text>
</comment>
<dbReference type="RefSeq" id="WP_241663050.1">
    <property type="nucleotide sequence ID" value="NZ_QBEW01000008.1"/>
</dbReference>
<feature type="binding site" evidence="11">
    <location>
        <position position="128"/>
    </location>
    <ligand>
        <name>Zn(2+)</name>
        <dbReference type="ChEBI" id="CHEBI:29105"/>
    </ligand>
</feature>
<proteinExistence type="inferred from homology"/>
<keyword evidence="6 9" id="KW-0119">Carbohydrate metabolism</keyword>
<dbReference type="InterPro" id="IPR006680">
    <property type="entry name" value="Amidohydro-rel"/>
</dbReference>
<gene>
    <name evidence="13" type="ORF">DFR62_2149</name>
</gene>
<keyword evidence="5 9" id="KW-0378">Hydrolase</keyword>
<evidence type="ECO:0000313" key="14">
    <source>
        <dbReference type="Proteomes" id="UP000280791"/>
    </source>
</evidence>
<dbReference type="EC" id="3.5.1.25" evidence="2"/>
<evidence type="ECO:0000256" key="1">
    <source>
        <dbReference type="ARBA" id="ARBA00010716"/>
    </source>
</evidence>
<evidence type="ECO:0000256" key="4">
    <source>
        <dbReference type="ARBA" id="ARBA00022723"/>
    </source>
</evidence>
<dbReference type="GO" id="GO:0006046">
    <property type="term" value="P:N-acetylglucosamine catabolic process"/>
    <property type="evidence" value="ECO:0007669"/>
    <property type="project" value="TreeGrafter"/>
</dbReference>
<comment type="pathway">
    <text evidence="8">Amino-sugar metabolism; N-acetylneuraminate degradation; D-fructose 6-phosphate from N-acetylneuraminate: step 4/5.</text>
</comment>
<dbReference type="SUPFAM" id="SSF51556">
    <property type="entry name" value="Metallo-dependent hydrolases"/>
    <property type="match status" value="1"/>
</dbReference>
<name>A0A497YHG7_9BACL</name>
<sequence length="379" mass="40293">MGEDLLFKDVLVVNVDRAERADVLVADGRIQQVSDSISSGARKIDGRGKILMPGFIDIHVHGANGFDAMDADDLALSGMAQALPEEGVTAFVATTMTQTADQIARAVETAGNYVGVSGGAELLGIHLEGPFLSREQAGAQNPEHFRKPDLALFKRWQALSGGNIRIVTVAPELDGAEEFIQALIESDVIASIGHSAATYEQTIASKAQHMTHLFNQMSAFHHREPGVVGAAMLDTRFRVELIADLIHSHPAAVELAYQQIGAGRLILITDAMRAKGLGYGKYDLGGQAVVVNETGARIQNGRLAGSVLTMDRAIRNVQELCKCSLPELVQMSSGNAAKALGLSKKGEIAVGMDADLVLLTEALEVELTVCRGEIAFSAN</sequence>
<evidence type="ECO:0000256" key="7">
    <source>
        <dbReference type="ARBA" id="ARBA00047647"/>
    </source>
</evidence>
<protein>
    <recommendedName>
        <fullName evidence="3">N-acetylglucosamine-6-phosphate deacetylase</fullName>
        <ecNumber evidence="2">3.5.1.25</ecNumber>
    </recommendedName>
</protein>
<dbReference type="InterPro" id="IPR011059">
    <property type="entry name" value="Metal-dep_hydrolase_composite"/>
</dbReference>
<evidence type="ECO:0000256" key="8">
    <source>
        <dbReference type="ARBA" id="ARBA00060590"/>
    </source>
</evidence>
<accession>A0A497YHG7</accession>
<comment type="caution">
    <text evidence="13">The sequence shown here is derived from an EMBL/GenBank/DDBJ whole genome shotgun (WGS) entry which is preliminary data.</text>
</comment>
<dbReference type="Proteomes" id="UP000280791">
    <property type="component" value="Unassembled WGS sequence"/>
</dbReference>
<dbReference type="PANTHER" id="PTHR11113:SF14">
    <property type="entry name" value="N-ACETYLGLUCOSAMINE-6-PHOSPHATE DEACETYLASE"/>
    <property type="match status" value="1"/>
</dbReference>
<organism evidence="13 14">
    <name type="scientific">Planococcus citreus</name>
    <dbReference type="NCBI Taxonomy" id="1373"/>
    <lineage>
        <taxon>Bacteria</taxon>
        <taxon>Bacillati</taxon>
        <taxon>Bacillota</taxon>
        <taxon>Bacilli</taxon>
        <taxon>Bacillales</taxon>
        <taxon>Caryophanaceae</taxon>
        <taxon>Planococcus</taxon>
    </lineage>
</organism>
<feature type="domain" description="Amidohydrolase-related" evidence="12">
    <location>
        <begin position="50"/>
        <end position="374"/>
    </location>
</feature>
<reference evidence="13 14" key="1">
    <citation type="submission" date="2018-10" db="EMBL/GenBank/DDBJ databases">
        <title>Genomic Encyclopedia of Type Strains, Phase IV (KMG-IV): sequencing the most valuable type-strain genomes for metagenomic binning, comparative biology and taxonomic classification.</title>
        <authorList>
            <person name="Goeker M."/>
        </authorList>
    </citation>
    <scope>NUCLEOTIDE SEQUENCE [LARGE SCALE GENOMIC DNA]</scope>
    <source>
        <strain evidence="13 14">DSM 20549</strain>
    </source>
</reference>
<comment type="similarity">
    <text evidence="1 9">Belongs to the metallo-dependent hydrolases superfamily. NagA family.</text>
</comment>
<evidence type="ECO:0000313" key="13">
    <source>
        <dbReference type="EMBL" id="RLJ86548.1"/>
    </source>
</evidence>
<evidence type="ECO:0000256" key="2">
    <source>
        <dbReference type="ARBA" id="ARBA00011899"/>
    </source>
</evidence>
<dbReference type="PANTHER" id="PTHR11113">
    <property type="entry name" value="N-ACETYLGLUCOSAMINE-6-PHOSPHATE DEACETYLASE"/>
    <property type="match status" value="1"/>
</dbReference>
<feature type="binding site" evidence="11">
    <location>
        <position position="194"/>
    </location>
    <ligand>
        <name>Zn(2+)</name>
        <dbReference type="ChEBI" id="CHEBI:29105"/>
    </ligand>
</feature>
<dbReference type="InterPro" id="IPR003764">
    <property type="entry name" value="GlcNAc_6-P_deAcase"/>
</dbReference>
<evidence type="ECO:0000256" key="3">
    <source>
        <dbReference type="ARBA" id="ARBA00018029"/>
    </source>
</evidence>
<evidence type="ECO:0000256" key="11">
    <source>
        <dbReference type="PIRSR" id="PIRSR038994-3"/>
    </source>
</evidence>
<feature type="active site" description="Proton donor/acceptor" evidence="10">
    <location>
        <position position="270"/>
    </location>
</feature>
<dbReference type="FunFam" id="3.20.20.140:FF:000004">
    <property type="entry name" value="N-acetylglucosamine-6-phosphate deacetylase"/>
    <property type="match status" value="1"/>
</dbReference>
<dbReference type="GO" id="GO:0008448">
    <property type="term" value="F:N-acetylglucosamine-6-phosphate deacetylase activity"/>
    <property type="evidence" value="ECO:0007669"/>
    <property type="project" value="UniProtKB-EC"/>
</dbReference>
<comment type="catalytic activity">
    <reaction evidence="7">
        <text>N-acetyl-D-glucosamine 6-phosphate + H2O = D-glucosamine 6-phosphate + acetate</text>
        <dbReference type="Rhea" id="RHEA:22936"/>
        <dbReference type="ChEBI" id="CHEBI:15377"/>
        <dbReference type="ChEBI" id="CHEBI:30089"/>
        <dbReference type="ChEBI" id="CHEBI:57513"/>
        <dbReference type="ChEBI" id="CHEBI:58725"/>
        <dbReference type="EC" id="3.5.1.25"/>
    </reaction>
</comment>
<evidence type="ECO:0000256" key="5">
    <source>
        <dbReference type="ARBA" id="ARBA00022801"/>
    </source>
</evidence>
<dbReference type="Pfam" id="PF01979">
    <property type="entry name" value="Amidohydro_1"/>
    <property type="match status" value="1"/>
</dbReference>
<dbReference type="NCBIfam" id="TIGR00221">
    <property type="entry name" value="nagA"/>
    <property type="match status" value="1"/>
</dbReference>
<dbReference type="AlphaFoldDB" id="A0A497YHG7"/>